<dbReference type="GO" id="GO:0006635">
    <property type="term" value="P:fatty acid beta-oxidation"/>
    <property type="evidence" value="ECO:0007669"/>
    <property type="project" value="TreeGrafter"/>
</dbReference>
<name>A0A084G859_PSEDA</name>
<keyword evidence="5" id="KW-1185">Reference proteome</keyword>
<dbReference type="InterPro" id="IPR014748">
    <property type="entry name" value="Enoyl-CoA_hydra_C"/>
</dbReference>
<accession>A0A084G859</accession>
<evidence type="ECO:0000256" key="2">
    <source>
        <dbReference type="ARBA" id="ARBA00023026"/>
    </source>
</evidence>
<dbReference type="SUPFAM" id="SSF52096">
    <property type="entry name" value="ClpP/crotonase"/>
    <property type="match status" value="1"/>
</dbReference>
<dbReference type="InterPro" id="IPR001753">
    <property type="entry name" value="Enoyl-CoA_hydra/iso"/>
</dbReference>
<organism evidence="4 5">
    <name type="scientific">Pseudallescheria apiosperma</name>
    <name type="common">Scedosporium apiospermum</name>
    <dbReference type="NCBI Taxonomy" id="563466"/>
    <lineage>
        <taxon>Eukaryota</taxon>
        <taxon>Fungi</taxon>
        <taxon>Dikarya</taxon>
        <taxon>Ascomycota</taxon>
        <taxon>Pezizomycotina</taxon>
        <taxon>Sordariomycetes</taxon>
        <taxon>Hypocreomycetidae</taxon>
        <taxon>Microascales</taxon>
        <taxon>Microascaceae</taxon>
        <taxon>Scedosporium</taxon>
    </lineage>
</organism>
<dbReference type="GeneID" id="27723496"/>
<dbReference type="Gene3D" id="1.10.12.10">
    <property type="entry name" value="Lyase 2-enoyl-coa Hydratase, Chain A, domain 2"/>
    <property type="match status" value="1"/>
</dbReference>
<comment type="similarity">
    <text evidence="1">Belongs to the enoyl-CoA hydratase/isomerase family.</text>
</comment>
<dbReference type="GO" id="GO:0005739">
    <property type="term" value="C:mitochondrion"/>
    <property type="evidence" value="ECO:0007669"/>
    <property type="project" value="TreeGrafter"/>
</dbReference>
<dbReference type="AlphaFoldDB" id="A0A084G859"/>
<dbReference type="KEGG" id="sapo:SAPIO_CDS4424"/>
<dbReference type="EMBL" id="JOWA01000092">
    <property type="protein sequence ID" value="KEZ43521.1"/>
    <property type="molecule type" value="Genomic_DNA"/>
</dbReference>
<comment type="caution">
    <text evidence="4">The sequence shown here is derived from an EMBL/GenBank/DDBJ whole genome shotgun (WGS) entry which is preliminary data.</text>
</comment>
<evidence type="ECO:0000256" key="3">
    <source>
        <dbReference type="ARBA" id="ARBA00023239"/>
    </source>
</evidence>
<proteinExistence type="inferred from homology"/>
<keyword evidence="3" id="KW-0456">Lyase</keyword>
<evidence type="ECO:0000256" key="1">
    <source>
        <dbReference type="ARBA" id="ARBA00005254"/>
    </source>
</evidence>
<dbReference type="OrthoDB" id="410701at2759"/>
<evidence type="ECO:0008006" key="6">
    <source>
        <dbReference type="Google" id="ProtNLM"/>
    </source>
</evidence>
<dbReference type="GO" id="GO:0016829">
    <property type="term" value="F:lyase activity"/>
    <property type="evidence" value="ECO:0007669"/>
    <property type="project" value="UniProtKB-KW"/>
</dbReference>
<dbReference type="RefSeq" id="XP_016643320.1">
    <property type="nucleotide sequence ID" value="XM_016786975.1"/>
</dbReference>
<gene>
    <name evidence="4" type="ORF">SAPIO_CDS4424</name>
</gene>
<reference evidence="4 5" key="1">
    <citation type="journal article" date="2014" name="Genome Announc.">
        <title>Draft genome sequence of the pathogenic fungus Scedosporium apiospermum.</title>
        <authorList>
            <person name="Vandeputte P."/>
            <person name="Ghamrawi S."/>
            <person name="Rechenmann M."/>
            <person name="Iltis A."/>
            <person name="Giraud S."/>
            <person name="Fleury M."/>
            <person name="Thornton C."/>
            <person name="Delhaes L."/>
            <person name="Meyer W."/>
            <person name="Papon N."/>
            <person name="Bouchara J.P."/>
        </authorList>
    </citation>
    <scope>NUCLEOTIDE SEQUENCE [LARGE SCALE GENOMIC DNA]</scope>
    <source>
        <strain evidence="4 5">IHEM 14462</strain>
    </source>
</reference>
<evidence type="ECO:0000313" key="4">
    <source>
        <dbReference type="EMBL" id="KEZ43521.1"/>
    </source>
</evidence>
<dbReference type="PANTHER" id="PTHR11941">
    <property type="entry name" value="ENOYL-COA HYDRATASE-RELATED"/>
    <property type="match status" value="1"/>
</dbReference>
<dbReference type="VEuPathDB" id="FungiDB:SAPIO_CDS4424"/>
<evidence type="ECO:0000313" key="5">
    <source>
        <dbReference type="Proteomes" id="UP000028545"/>
    </source>
</evidence>
<dbReference type="InterPro" id="IPR029045">
    <property type="entry name" value="ClpP/crotonase-like_dom_sf"/>
</dbReference>
<dbReference type="CDD" id="cd06558">
    <property type="entry name" value="crotonase-like"/>
    <property type="match status" value="1"/>
</dbReference>
<dbReference type="HOGENOM" id="CLU_009834_7_6_1"/>
<dbReference type="Proteomes" id="UP000028545">
    <property type="component" value="Unassembled WGS sequence"/>
</dbReference>
<dbReference type="Gene3D" id="3.90.226.10">
    <property type="entry name" value="2-enoyl-CoA Hydratase, Chain A, domain 1"/>
    <property type="match status" value="1"/>
</dbReference>
<dbReference type="PANTHER" id="PTHR11941:SF171">
    <property type="entry name" value="SD19268P"/>
    <property type="match status" value="1"/>
</dbReference>
<dbReference type="Pfam" id="PF00378">
    <property type="entry name" value="ECH_1"/>
    <property type="match status" value="1"/>
</dbReference>
<protein>
    <recommendedName>
        <fullName evidence="6">Methylglutaconyl-CoA hydratase, mitochondrial</fullName>
    </recommendedName>
</protein>
<keyword evidence="2" id="KW-0843">Virulence</keyword>
<dbReference type="OMA" id="YEQAHAW"/>
<dbReference type="FunFam" id="3.90.226.10:FF:000058">
    <property type="entry name" value="Enoyl-CoA hydratase/isomerase family protein"/>
    <property type="match status" value="1"/>
</dbReference>
<sequence length="329" mass="35403">MPTRTLLRLGQRAPMRITSTTARRFYSAESTEPLIRVTNLPAPGSGHIRVLELNRPKARNAISRALLTSLRQEIDAVHSQYGENGEELPPKKIFGGAAGVDEKGPTRAVVLASAVESCFCAGADLKERKGFTREETEIFLTNLRGTFSALSTIPVPTISAISSLALGGGLELALSTHFRVLSSNAVVGLPETRLGIIPGAGGTYRLTGLVGLSRARDLILTGRRVSAPEAYFLGIADRLVEVTEKEDAAAGETGSVLERAQKAALSEAVRFAMEICEGGPVAIRAGLEAVGWAREEMENKMYERVVATEDRDEALKAFSEKRKPVFKGR</sequence>